<feature type="transmembrane region" description="Helical" evidence="1">
    <location>
        <begin position="20"/>
        <end position="40"/>
    </location>
</feature>
<dbReference type="AlphaFoldDB" id="A0A1F6MDR5"/>
<organism evidence="2 3">
    <name type="scientific">Candidatus Magasanikbacteria bacterium RIFCSPHIGHO2_02_FULL_51_14</name>
    <dbReference type="NCBI Taxonomy" id="1798683"/>
    <lineage>
        <taxon>Bacteria</taxon>
        <taxon>Candidatus Magasanikiibacteriota</taxon>
    </lineage>
</organism>
<accession>A0A1F6MDR5</accession>
<feature type="transmembrane region" description="Helical" evidence="1">
    <location>
        <begin position="186"/>
        <end position="205"/>
    </location>
</feature>
<name>A0A1F6MDR5_9BACT</name>
<keyword evidence="1" id="KW-1133">Transmembrane helix</keyword>
<evidence type="ECO:0000313" key="3">
    <source>
        <dbReference type="Proteomes" id="UP000177457"/>
    </source>
</evidence>
<reference evidence="2 3" key="1">
    <citation type="journal article" date="2016" name="Nat. Commun.">
        <title>Thousands of microbial genomes shed light on interconnected biogeochemical processes in an aquifer system.</title>
        <authorList>
            <person name="Anantharaman K."/>
            <person name="Brown C.T."/>
            <person name="Hug L.A."/>
            <person name="Sharon I."/>
            <person name="Castelle C.J."/>
            <person name="Probst A.J."/>
            <person name="Thomas B.C."/>
            <person name="Singh A."/>
            <person name="Wilkins M.J."/>
            <person name="Karaoz U."/>
            <person name="Brodie E.L."/>
            <person name="Williams K.H."/>
            <person name="Hubbard S.S."/>
            <person name="Banfield J.F."/>
        </authorList>
    </citation>
    <scope>NUCLEOTIDE SEQUENCE [LARGE SCALE GENOMIC DNA]</scope>
</reference>
<dbReference type="EMBL" id="MFQE01000064">
    <property type="protein sequence ID" value="OGH69764.1"/>
    <property type="molecule type" value="Genomic_DNA"/>
</dbReference>
<evidence type="ECO:0000256" key="1">
    <source>
        <dbReference type="SAM" id="Phobius"/>
    </source>
</evidence>
<protein>
    <submittedName>
        <fullName evidence="2">Uncharacterized protein</fullName>
    </submittedName>
</protein>
<dbReference type="Proteomes" id="UP000177457">
    <property type="component" value="Unassembled WGS sequence"/>
</dbReference>
<comment type="caution">
    <text evidence="2">The sequence shown here is derived from an EMBL/GenBank/DDBJ whole genome shotgun (WGS) entry which is preliminary data.</text>
</comment>
<dbReference type="STRING" id="1798683.A3C90_04845"/>
<evidence type="ECO:0000313" key="2">
    <source>
        <dbReference type="EMBL" id="OGH69764.1"/>
    </source>
</evidence>
<proteinExistence type="predicted"/>
<keyword evidence="1" id="KW-0812">Transmembrane</keyword>
<feature type="transmembrane region" description="Helical" evidence="1">
    <location>
        <begin position="145"/>
        <end position="166"/>
    </location>
</feature>
<feature type="transmembrane region" description="Helical" evidence="1">
    <location>
        <begin position="104"/>
        <end position="124"/>
    </location>
</feature>
<keyword evidence="1" id="KW-0472">Membrane</keyword>
<sequence length="230" mass="27356">MLLYSVLQQTPKGQEEELMFFQATFWFALAFLFAAVEIEIEGKYGWAERTPTWYRTTGIAARIYGLVMGGKPLTGYHLWMFLLSVMIFHIPFASGVEWSWQAEFTALSIYFAWAPLWDFLWFVLNPHWGLKNFKRDRVWWHAKSWWVLGFFPLDYLVGWFISIVFATASTRLEQSQNMVPMDHLCLLGGFLACTFVTVLIIAPWYHKWYQWMLRKDDRDKTHIFHIRNSP</sequence>
<gene>
    <name evidence="2" type="ORF">A3C90_04845</name>
</gene>